<dbReference type="STRING" id="1121393.SAMN02745216_03649"/>
<name>A0A1M6TE45_9BACT</name>
<dbReference type="SUPFAM" id="SSF47413">
    <property type="entry name" value="lambda repressor-like DNA-binding domains"/>
    <property type="match status" value="1"/>
</dbReference>
<keyword evidence="2" id="KW-0238">DNA-binding</keyword>
<dbReference type="AlphaFoldDB" id="A0A1M6TE45"/>
<sequence>MNRTASLIETLKQYLKARGTTYKELANDLNLSEAAIKRAFSKNAFTLERLEEICRILDIDFFDLALMNKQSEQKADNMLTLEQEHILAQDLKLSFLLYFLVNGWPVSLIREQYQYSEAEVIQMLAKLEKIGVLEVHPNDRVRVQIKSNLYWQPNGPLNAVYQQAFMDDFLDSRFGNSGECLVFSPGQFSEASLKIIRKKIDNLIKEYNQLAEMDSALPIQNRRSTGMFIGFRPWVFSLIADLRRPKEKKKPAGA</sequence>
<evidence type="ECO:0000313" key="3">
    <source>
        <dbReference type="Proteomes" id="UP000183994"/>
    </source>
</evidence>
<dbReference type="Gene3D" id="1.10.260.40">
    <property type="entry name" value="lambda repressor-like DNA-binding domains"/>
    <property type="match status" value="1"/>
</dbReference>
<dbReference type="OrthoDB" id="5298444at2"/>
<keyword evidence="3" id="KW-1185">Reference proteome</keyword>
<dbReference type="InterPro" id="IPR001387">
    <property type="entry name" value="Cro/C1-type_HTH"/>
</dbReference>
<dbReference type="SMART" id="SM00530">
    <property type="entry name" value="HTH_XRE"/>
    <property type="match status" value="1"/>
</dbReference>
<dbReference type="Proteomes" id="UP000183994">
    <property type="component" value="Unassembled WGS sequence"/>
</dbReference>
<reference evidence="3" key="1">
    <citation type="submission" date="2016-11" db="EMBL/GenBank/DDBJ databases">
        <authorList>
            <person name="Varghese N."/>
            <person name="Submissions S."/>
        </authorList>
    </citation>
    <scope>NUCLEOTIDE SEQUENCE [LARGE SCALE GENOMIC DNA]</scope>
    <source>
        <strain evidence="3">DSM 16219</strain>
    </source>
</reference>
<dbReference type="EMBL" id="FQZU01000027">
    <property type="protein sequence ID" value="SHK55221.1"/>
    <property type="molecule type" value="Genomic_DNA"/>
</dbReference>
<dbReference type="Pfam" id="PF13443">
    <property type="entry name" value="HTH_26"/>
    <property type="match status" value="1"/>
</dbReference>
<feature type="domain" description="HTH cro/C1-type" evidence="1">
    <location>
        <begin position="11"/>
        <end position="64"/>
    </location>
</feature>
<gene>
    <name evidence="2" type="ORF">SAMN02745216_03649</name>
</gene>
<accession>A0A1M6TE45</accession>
<proteinExistence type="predicted"/>
<dbReference type="InterPro" id="IPR010982">
    <property type="entry name" value="Lambda_DNA-bd_dom_sf"/>
</dbReference>
<evidence type="ECO:0000259" key="1">
    <source>
        <dbReference type="PROSITE" id="PS50943"/>
    </source>
</evidence>
<organism evidence="2 3">
    <name type="scientific">Desulfatibacillum alkenivorans DSM 16219</name>
    <dbReference type="NCBI Taxonomy" id="1121393"/>
    <lineage>
        <taxon>Bacteria</taxon>
        <taxon>Pseudomonadati</taxon>
        <taxon>Thermodesulfobacteriota</taxon>
        <taxon>Desulfobacteria</taxon>
        <taxon>Desulfobacterales</taxon>
        <taxon>Desulfatibacillaceae</taxon>
        <taxon>Desulfatibacillum</taxon>
    </lineage>
</organism>
<dbReference type="CDD" id="cd00093">
    <property type="entry name" value="HTH_XRE"/>
    <property type="match status" value="1"/>
</dbReference>
<protein>
    <submittedName>
        <fullName evidence="2">Cro/C1-type HTH DNA-binding domain-containing protein</fullName>
    </submittedName>
</protein>
<dbReference type="PROSITE" id="PS50943">
    <property type="entry name" value="HTH_CROC1"/>
    <property type="match status" value="1"/>
</dbReference>
<dbReference type="RefSeq" id="WP_073477692.1">
    <property type="nucleotide sequence ID" value="NZ_FQZU01000027.1"/>
</dbReference>
<dbReference type="GO" id="GO:0003677">
    <property type="term" value="F:DNA binding"/>
    <property type="evidence" value="ECO:0007669"/>
    <property type="project" value="UniProtKB-KW"/>
</dbReference>
<evidence type="ECO:0000313" key="2">
    <source>
        <dbReference type="EMBL" id="SHK55221.1"/>
    </source>
</evidence>